<organism evidence="2 3">
    <name type="scientific">Biostraticola tofi</name>
    <dbReference type="NCBI Taxonomy" id="466109"/>
    <lineage>
        <taxon>Bacteria</taxon>
        <taxon>Pseudomonadati</taxon>
        <taxon>Pseudomonadota</taxon>
        <taxon>Gammaproteobacteria</taxon>
        <taxon>Enterobacterales</taxon>
        <taxon>Bruguierivoracaceae</taxon>
        <taxon>Biostraticola</taxon>
    </lineage>
</organism>
<keyword evidence="1" id="KW-0812">Transmembrane</keyword>
<evidence type="ECO:0000313" key="2">
    <source>
        <dbReference type="EMBL" id="TCV90924.1"/>
    </source>
</evidence>
<protein>
    <recommendedName>
        <fullName evidence="4">Immunity protein</fullName>
    </recommendedName>
</protein>
<comment type="caution">
    <text evidence="2">The sequence shown here is derived from an EMBL/GenBank/DDBJ whole genome shotgun (WGS) entry which is preliminary data.</text>
</comment>
<sequence>MTQRNYGLTTLLILLSSFVIIMTLVVLSGCLCAAFLVYLKNGAFIFGWQEDVLFSMKRGLITGMPVGTGIWILSKLKKKAIPKLIKV</sequence>
<accession>A0A4R3YIU1</accession>
<keyword evidence="1" id="KW-1133">Transmembrane helix</keyword>
<dbReference type="Proteomes" id="UP000295719">
    <property type="component" value="Unassembled WGS sequence"/>
</dbReference>
<dbReference type="RefSeq" id="WP_131868061.1">
    <property type="nucleotide sequence ID" value="NZ_SMCR01000032.1"/>
</dbReference>
<feature type="transmembrane region" description="Helical" evidence="1">
    <location>
        <begin position="12"/>
        <end position="39"/>
    </location>
</feature>
<feature type="transmembrane region" description="Helical" evidence="1">
    <location>
        <begin position="59"/>
        <end position="76"/>
    </location>
</feature>
<dbReference type="OrthoDB" id="6522323at2"/>
<evidence type="ECO:0000256" key="1">
    <source>
        <dbReference type="SAM" id="Phobius"/>
    </source>
</evidence>
<dbReference type="PROSITE" id="PS51257">
    <property type="entry name" value="PROKAR_LIPOPROTEIN"/>
    <property type="match status" value="1"/>
</dbReference>
<gene>
    <name evidence="2" type="ORF">EDC52_1323</name>
</gene>
<proteinExistence type="predicted"/>
<dbReference type="AlphaFoldDB" id="A0A4R3YIU1"/>
<reference evidence="2 3" key="1">
    <citation type="submission" date="2019-03" db="EMBL/GenBank/DDBJ databases">
        <title>Genomic Encyclopedia of Type Strains, Phase IV (KMG-IV): sequencing the most valuable type-strain genomes for metagenomic binning, comparative biology and taxonomic classification.</title>
        <authorList>
            <person name="Goeker M."/>
        </authorList>
    </citation>
    <scope>NUCLEOTIDE SEQUENCE [LARGE SCALE GENOMIC DNA]</scope>
    <source>
        <strain evidence="2 3">DSM 19580</strain>
    </source>
</reference>
<evidence type="ECO:0008006" key="4">
    <source>
        <dbReference type="Google" id="ProtNLM"/>
    </source>
</evidence>
<name>A0A4R3YIU1_9GAMM</name>
<keyword evidence="3" id="KW-1185">Reference proteome</keyword>
<dbReference type="EMBL" id="SMCR01000032">
    <property type="protein sequence ID" value="TCV90924.1"/>
    <property type="molecule type" value="Genomic_DNA"/>
</dbReference>
<keyword evidence="1" id="KW-0472">Membrane</keyword>
<evidence type="ECO:0000313" key="3">
    <source>
        <dbReference type="Proteomes" id="UP000295719"/>
    </source>
</evidence>